<reference evidence="1 2" key="1">
    <citation type="journal article" date="2018" name="BMC Genomics">
        <title>The genome of Naegleria lovaniensis, the basis for a comparative approach to unravel pathogenicity factors of the human pathogenic amoeba N. fowleri.</title>
        <authorList>
            <person name="Liechti N."/>
            <person name="Schurch N."/>
            <person name="Bruggmann R."/>
            <person name="Wittwer M."/>
        </authorList>
    </citation>
    <scope>NUCLEOTIDE SEQUENCE [LARGE SCALE GENOMIC DNA]</scope>
    <source>
        <strain evidence="1 2">ATCC 30569</strain>
    </source>
</reference>
<evidence type="ECO:0000313" key="2">
    <source>
        <dbReference type="Proteomes" id="UP000816034"/>
    </source>
</evidence>
<sequence>MLNACTETYFRRGGLNSFQKHMWWLRPRDGAVVLPMMISSPFNNKQLYSSPSTIMMKSLQKESTSRKLFHQSLKYLSFSPYTKENDRGDASAFLEAEFSSLYPKIKTTQTFSVLYSGQVFSDLALSDPIYYKIKLILNHSLFLGVDKPSRRFLYERLKQDGPEIALKVPLPSIMELVGLTEQELLIIENKLEIYQQPTTNNSPTHASLENLLDHCSALCKKIFHLLKTKEERKADIYFRRLHVKLKELGVETLEAQQEHPTVCFLYNKRHLIDAEKEFLKCNDELMKIQDSMSPTEFQNDKEVNRKKASDASKVELYAKYLIGDLQFRKAIYFLGLASDVAELSVEKHSKHFSAAELDMLRVDRERRYYQLAQLYTFVATLAREYSGLTKFFGNDGVASYTLEDSKVLHTFLLHAFSIQVKKDRQLKSAFRQTADLYSFMAGKKLRDLKQKCPSMEQKYPLIKLFRQQYLRSMLPSRIKKLLIALGICLLLYAMKKLWDERQKRKKDELEFNIQKQEYFSKAISNRYKIDDDDT</sequence>
<keyword evidence="2" id="KW-1185">Reference proteome</keyword>
<proteinExistence type="predicted"/>
<comment type="caution">
    <text evidence="1">The sequence shown here is derived from an EMBL/GenBank/DDBJ whole genome shotgun (WGS) entry which is preliminary data.</text>
</comment>
<gene>
    <name evidence="1" type="ORF">C9374_004419</name>
</gene>
<accession>A0AA88GRA7</accession>
<dbReference type="RefSeq" id="XP_044548761.1">
    <property type="nucleotide sequence ID" value="XM_044694056.1"/>
</dbReference>
<organism evidence="1 2">
    <name type="scientific">Naegleria lovaniensis</name>
    <name type="common">Amoeba</name>
    <dbReference type="NCBI Taxonomy" id="51637"/>
    <lineage>
        <taxon>Eukaryota</taxon>
        <taxon>Discoba</taxon>
        <taxon>Heterolobosea</taxon>
        <taxon>Tetramitia</taxon>
        <taxon>Eutetramitia</taxon>
        <taxon>Vahlkampfiidae</taxon>
        <taxon>Naegleria</taxon>
    </lineage>
</organism>
<name>A0AA88GRA7_NAELO</name>
<evidence type="ECO:0000313" key="1">
    <source>
        <dbReference type="EMBL" id="KAG2383082.1"/>
    </source>
</evidence>
<dbReference type="AlphaFoldDB" id="A0AA88GRA7"/>
<dbReference type="Proteomes" id="UP000816034">
    <property type="component" value="Unassembled WGS sequence"/>
</dbReference>
<dbReference type="EMBL" id="PYSW02000021">
    <property type="protein sequence ID" value="KAG2383082.1"/>
    <property type="molecule type" value="Genomic_DNA"/>
</dbReference>
<dbReference type="GeneID" id="68096874"/>
<protein>
    <submittedName>
        <fullName evidence="1">Uncharacterized protein</fullName>
    </submittedName>
</protein>